<accession>A0A642UTI6</accession>
<keyword evidence="4 7" id="KW-0378">Hydrolase</keyword>
<dbReference type="OrthoDB" id="428480at2759"/>
<dbReference type="Gene3D" id="3.20.20.80">
    <property type="entry name" value="Glycosidases"/>
    <property type="match status" value="1"/>
</dbReference>
<keyword evidence="5" id="KW-0325">Glycoprotein</keyword>
<dbReference type="OMA" id="KMWPRAA"/>
<evidence type="ECO:0000256" key="4">
    <source>
        <dbReference type="ARBA" id="ARBA00022801"/>
    </source>
</evidence>
<keyword evidence="3 9" id="KW-0732">Signal</keyword>
<dbReference type="PANTHER" id="PTHR22600">
    <property type="entry name" value="BETA-HEXOSAMINIDASE"/>
    <property type="match status" value="1"/>
</dbReference>
<evidence type="ECO:0000256" key="2">
    <source>
        <dbReference type="ARBA" id="ARBA00006285"/>
    </source>
</evidence>
<dbReference type="GO" id="GO:0016020">
    <property type="term" value="C:membrane"/>
    <property type="evidence" value="ECO:0007669"/>
    <property type="project" value="TreeGrafter"/>
</dbReference>
<dbReference type="AlphaFoldDB" id="A0A642UTI6"/>
<evidence type="ECO:0000259" key="11">
    <source>
        <dbReference type="Pfam" id="PF14845"/>
    </source>
</evidence>
<dbReference type="PIRSF" id="PIRSF001093">
    <property type="entry name" value="B-hxosamndse_ab_euk"/>
    <property type="match status" value="1"/>
</dbReference>
<dbReference type="InterPro" id="IPR029019">
    <property type="entry name" value="HEX_eukaryotic_N"/>
</dbReference>
<dbReference type="FunFam" id="3.20.20.80:FF:000063">
    <property type="entry name" value="Beta-hexosaminidase"/>
    <property type="match status" value="1"/>
</dbReference>
<evidence type="ECO:0000256" key="8">
    <source>
        <dbReference type="PIRSR" id="PIRSR001093-1"/>
    </source>
</evidence>
<evidence type="ECO:0000256" key="6">
    <source>
        <dbReference type="ARBA" id="ARBA00023295"/>
    </source>
</evidence>
<dbReference type="GO" id="GO:0016231">
    <property type="term" value="F:beta-N-acetylglucosaminidase activity"/>
    <property type="evidence" value="ECO:0007669"/>
    <property type="project" value="TreeGrafter"/>
</dbReference>
<keyword evidence="6 7" id="KW-0326">Glycosidase</keyword>
<comment type="similarity">
    <text evidence="2 7">Belongs to the glycosyl hydrolase 20 family.</text>
</comment>
<dbReference type="EMBL" id="SWFT01000050">
    <property type="protein sequence ID" value="KAA8905266.1"/>
    <property type="molecule type" value="Genomic_DNA"/>
</dbReference>
<dbReference type="RefSeq" id="XP_034013652.1">
    <property type="nucleotide sequence ID" value="XM_034154265.1"/>
</dbReference>
<dbReference type="EC" id="3.2.1.52" evidence="7"/>
<keyword evidence="13" id="KW-1185">Reference proteome</keyword>
<dbReference type="GeneID" id="54780347"/>
<feature type="signal peptide" evidence="9">
    <location>
        <begin position="1"/>
        <end position="16"/>
    </location>
</feature>
<dbReference type="Gene3D" id="3.30.379.10">
    <property type="entry name" value="Chitobiase/beta-hexosaminidase domain 2-like"/>
    <property type="match status" value="1"/>
</dbReference>
<feature type="chain" id="PRO_5025065001" description="Beta-hexosaminidase" evidence="9">
    <location>
        <begin position="17"/>
        <end position="586"/>
    </location>
</feature>
<dbReference type="GO" id="GO:0030203">
    <property type="term" value="P:glycosaminoglycan metabolic process"/>
    <property type="evidence" value="ECO:0007669"/>
    <property type="project" value="TreeGrafter"/>
</dbReference>
<comment type="caution">
    <text evidence="12">The sequence shown here is derived from an EMBL/GenBank/DDBJ whole genome shotgun (WGS) entry which is preliminary data.</text>
</comment>
<evidence type="ECO:0000256" key="1">
    <source>
        <dbReference type="ARBA" id="ARBA00001231"/>
    </source>
</evidence>
<organism evidence="12 13">
    <name type="scientific">Diutina rugosa</name>
    <name type="common">Yeast</name>
    <name type="synonym">Candida rugosa</name>
    <dbReference type="NCBI Taxonomy" id="5481"/>
    <lineage>
        <taxon>Eukaryota</taxon>
        <taxon>Fungi</taxon>
        <taxon>Dikarya</taxon>
        <taxon>Ascomycota</taxon>
        <taxon>Saccharomycotina</taxon>
        <taxon>Pichiomycetes</taxon>
        <taxon>Debaryomycetaceae</taxon>
        <taxon>Diutina</taxon>
    </lineage>
</organism>
<dbReference type="GO" id="GO:0005975">
    <property type="term" value="P:carbohydrate metabolic process"/>
    <property type="evidence" value="ECO:0007669"/>
    <property type="project" value="InterPro"/>
</dbReference>
<proteinExistence type="inferred from homology"/>
<feature type="domain" description="Glycoside hydrolase family 20 catalytic" evidence="10">
    <location>
        <begin position="166"/>
        <end position="519"/>
    </location>
</feature>
<feature type="domain" description="Beta-hexosaminidase eukaryotic type N-terminal" evidence="11">
    <location>
        <begin position="17"/>
        <end position="144"/>
    </location>
</feature>
<feature type="active site" description="Proton donor" evidence="8">
    <location>
        <position position="327"/>
    </location>
</feature>
<name>A0A642UTI6_DIURU</name>
<dbReference type="PANTHER" id="PTHR22600:SF26">
    <property type="entry name" value="BETA-N-ACETYLHEXOSAMINIDASE"/>
    <property type="match status" value="1"/>
</dbReference>
<dbReference type="Proteomes" id="UP000449547">
    <property type="component" value="Unassembled WGS sequence"/>
</dbReference>
<dbReference type="Pfam" id="PF14845">
    <property type="entry name" value="Glycohydro_20b2"/>
    <property type="match status" value="1"/>
</dbReference>
<evidence type="ECO:0000256" key="3">
    <source>
        <dbReference type="ARBA" id="ARBA00022729"/>
    </source>
</evidence>
<protein>
    <recommendedName>
        <fullName evidence="7">Beta-hexosaminidase</fullName>
        <ecNumber evidence="7">3.2.1.52</ecNumber>
    </recommendedName>
</protein>
<dbReference type="InterPro" id="IPR025705">
    <property type="entry name" value="Beta_hexosaminidase_sua/sub"/>
</dbReference>
<dbReference type="Pfam" id="PF00728">
    <property type="entry name" value="Glyco_hydro_20"/>
    <property type="match status" value="1"/>
</dbReference>
<dbReference type="InterPro" id="IPR017853">
    <property type="entry name" value="GH"/>
</dbReference>
<dbReference type="SUPFAM" id="SSF51445">
    <property type="entry name" value="(Trans)glycosidases"/>
    <property type="match status" value="1"/>
</dbReference>
<dbReference type="VEuPathDB" id="FungiDB:DIURU_001694"/>
<sequence>MRYIAAIALALGATKALMPYPRVIEVTSPTVAFISDEIVPEFSENPIDVVLGGFSRFRNVVFNTKWYPAAGLGTTNGYASKPAAGEVYNSTTIERIEFHVSNPAADLQFGVNESYTLISGGDSIIINSETPWGALNALSTLQQLIIFDNDKFYLNGTYRIEDKPYFRHRGIMLDTARNFLSVETIKNQIEVMALAKLNVLHWHIIDSQSWPLEVIFYPNMTKDAYSRTEVYTHSDIKHVVAFARARGVRVIPELDMPGHANAGWRQVDSDIVVDGDRFWNDEPSVAAEPPPGQLDPSLNKTYEVVSNVFNEVGPLFSDNFYHAGMDEIFPALYNDSESIKDWLNQGNRSYNDLLQYWVDKTLPVFKGRTNTTRVVMWADVLVGDIHAYNLSQDVVLQQWRGGENVLNNLIATGHDVIVSTSDFLYLDCGNGGFLFNDPIYIDIPQNQATLHGAGGSWCGPYKTWQTLYDFNILVNLTESEAKHVLGAEAPLWGELIDDSVVSIKLWPRVAALAENLWSGNRDKDGYLRTNTVSSRILNFREYVQQAYGVKTHPLVPRWCYRNPSQCDITANQTSLRKGGKGQYYDF</sequence>
<evidence type="ECO:0000256" key="5">
    <source>
        <dbReference type="ARBA" id="ARBA00023180"/>
    </source>
</evidence>
<dbReference type="InterPro" id="IPR029018">
    <property type="entry name" value="Hex-like_dom2"/>
</dbReference>
<evidence type="ECO:0000256" key="7">
    <source>
        <dbReference type="PIRNR" id="PIRNR001093"/>
    </source>
</evidence>
<comment type="catalytic activity">
    <reaction evidence="1 7">
        <text>Hydrolysis of terminal non-reducing N-acetyl-D-hexosamine residues in N-acetyl-beta-D-hexosaminides.</text>
        <dbReference type="EC" id="3.2.1.52"/>
    </reaction>
</comment>
<dbReference type="PRINTS" id="PR00738">
    <property type="entry name" value="GLHYDRLASE20"/>
</dbReference>
<evidence type="ECO:0000313" key="13">
    <source>
        <dbReference type="Proteomes" id="UP000449547"/>
    </source>
</evidence>
<evidence type="ECO:0000256" key="9">
    <source>
        <dbReference type="SAM" id="SignalP"/>
    </source>
</evidence>
<reference evidence="12 13" key="1">
    <citation type="submission" date="2019-07" db="EMBL/GenBank/DDBJ databases">
        <title>Genome assembly of two rare yeast pathogens: Diutina rugosa and Trichomonascus ciferrii.</title>
        <authorList>
            <person name="Mixao V."/>
            <person name="Saus E."/>
            <person name="Hansen A."/>
            <person name="Lass-Flor C."/>
            <person name="Gabaldon T."/>
        </authorList>
    </citation>
    <scope>NUCLEOTIDE SEQUENCE [LARGE SCALE GENOMIC DNA]</scope>
    <source>
        <strain evidence="12 13">CBS 613</strain>
    </source>
</reference>
<dbReference type="InterPro" id="IPR015883">
    <property type="entry name" value="Glyco_hydro_20_cat"/>
</dbReference>
<evidence type="ECO:0000313" key="12">
    <source>
        <dbReference type="EMBL" id="KAA8905266.1"/>
    </source>
</evidence>
<gene>
    <name evidence="12" type="ORF">DIURU_001694</name>
</gene>
<dbReference type="SUPFAM" id="SSF55545">
    <property type="entry name" value="beta-N-acetylhexosaminidase-like domain"/>
    <property type="match status" value="1"/>
</dbReference>
<evidence type="ECO:0000259" key="10">
    <source>
        <dbReference type="Pfam" id="PF00728"/>
    </source>
</evidence>